<evidence type="ECO:0000313" key="2">
    <source>
        <dbReference type="EMBL" id="KAK1440042.1"/>
    </source>
</evidence>
<proteinExistence type="predicted"/>
<dbReference type="InterPro" id="IPR027417">
    <property type="entry name" value="P-loop_NTPase"/>
</dbReference>
<dbReference type="AlphaFoldDB" id="A0AAD8PBT4"/>
<reference evidence="2" key="1">
    <citation type="journal article" date="2023" name="bioRxiv">
        <title>Improved chromosome-level genome assembly for marigold (Tagetes erecta).</title>
        <authorList>
            <person name="Jiang F."/>
            <person name="Yuan L."/>
            <person name="Wang S."/>
            <person name="Wang H."/>
            <person name="Xu D."/>
            <person name="Wang A."/>
            <person name="Fan W."/>
        </authorList>
    </citation>
    <scope>NUCLEOTIDE SEQUENCE</scope>
    <source>
        <strain evidence="2">WSJ</strain>
        <tissue evidence="2">Leaf</tissue>
    </source>
</reference>
<feature type="domain" description="Dynamin GTPase" evidence="1">
    <location>
        <begin position="18"/>
        <end position="266"/>
    </location>
</feature>
<dbReference type="EMBL" id="JAUHHV010000001">
    <property type="protein sequence ID" value="KAK1440042.1"/>
    <property type="molecule type" value="Genomic_DNA"/>
</dbReference>
<dbReference type="Proteomes" id="UP001229421">
    <property type="component" value="Unassembled WGS sequence"/>
</dbReference>
<dbReference type="Gene3D" id="1.20.120.1240">
    <property type="entry name" value="Dynamin, middle domain"/>
    <property type="match status" value="1"/>
</dbReference>
<dbReference type="GO" id="GO:0003924">
    <property type="term" value="F:GTPase activity"/>
    <property type="evidence" value="ECO:0007669"/>
    <property type="project" value="InterPro"/>
</dbReference>
<dbReference type="GO" id="GO:0005525">
    <property type="term" value="F:GTP binding"/>
    <property type="evidence" value="ECO:0007669"/>
    <property type="project" value="InterPro"/>
</dbReference>
<accession>A0AAD8PBT4</accession>
<dbReference type="PANTHER" id="PTHR11566">
    <property type="entry name" value="DYNAMIN"/>
    <property type="match status" value="1"/>
</dbReference>
<dbReference type="GO" id="GO:0008017">
    <property type="term" value="F:microtubule binding"/>
    <property type="evidence" value="ECO:0007669"/>
    <property type="project" value="TreeGrafter"/>
</dbReference>
<gene>
    <name evidence="2" type="ORF">QVD17_05867</name>
</gene>
<dbReference type="InterPro" id="IPR001401">
    <property type="entry name" value="Dynamin_GTPase"/>
</dbReference>
<evidence type="ECO:0000259" key="1">
    <source>
        <dbReference type="SMART" id="SM00053"/>
    </source>
</evidence>
<evidence type="ECO:0000313" key="3">
    <source>
        <dbReference type="Proteomes" id="UP001229421"/>
    </source>
</evidence>
<sequence length="637" mass="73355">MLHSEHKKIPPLVKEMSSEKLKEALKTITLLQTMEVLDRKPDFPIIVVLGEAGSCSWSVISTLIGFNLPSGLGIPILLKFRTDSVSSRKIWLKFHSECTYVEKQVSEALFASEIEELVKPIPENKRSKIEFILTVFQPQVSDLTLLVLPEINTRYPGPSPTQFTSIEDMNKEKKEMELFKGYINRDTALSCCFYLNVLPCPSNFNSYMSRKILQEFDCFGTKTVTVFTKLDVSSEYMIKHLTCKNISKAPFGYFFVDNTIEDGENTKVCDMLLSEVDRDYIGFDVISKNLVIAMLSILFHPFSLIHESIVSDLRKSTAEIKESQNTFDSLSDAVPMILDIMISANICLHGLFIAQIYGEYEKVECMHTASNIGRRFKRFRIDLQNLKLDNKFLQYEIELLPHTTRLYLPVFDTSSRIKPLLSRQFSHASFTINRFVTDIVGYIYSVVMKVLLDRAENTLQLHESLEKVGTALAKGVEKSFRKKTMEMLDLEEKCIYTCSDDFNRRVDEMKSLKLKLEIGKEFINIDGLGKNIRVDHLNCYTADQIERAFEMKKTAIAYWEFVVNRFVDYCALYFRSLIKEMVDAGIPGIIKEHLMECVNNKSKLPDVEAIMDGNKVKLERRIEYLIKAKKDIKKWQV</sequence>
<dbReference type="SMART" id="SM00053">
    <property type="entry name" value="DYNc"/>
    <property type="match status" value="1"/>
</dbReference>
<dbReference type="PANTHER" id="PTHR11566:SF173">
    <property type="entry name" value="DYNAMIN-RELATED PROTEIN 4C"/>
    <property type="match status" value="1"/>
</dbReference>
<dbReference type="Gene3D" id="3.40.50.300">
    <property type="entry name" value="P-loop containing nucleotide triphosphate hydrolases"/>
    <property type="match status" value="1"/>
</dbReference>
<name>A0AAD8PBT4_TARER</name>
<organism evidence="2 3">
    <name type="scientific">Tagetes erecta</name>
    <name type="common">African marigold</name>
    <dbReference type="NCBI Taxonomy" id="13708"/>
    <lineage>
        <taxon>Eukaryota</taxon>
        <taxon>Viridiplantae</taxon>
        <taxon>Streptophyta</taxon>
        <taxon>Embryophyta</taxon>
        <taxon>Tracheophyta</taxon>
        <taxon>Spermatophyta</taxon>
        <taxon>Magnoliopsida</taxon>
        <taxon>eudicotyledons</taxon>
        <taxon>Gunneridae</taxon>
        <taxon>Pentapetalae</taxon>
        <taxon>asterids</taxon>
        <taxon>campanulids</taxon>
        <taxon>Asterales</taxon>
        <taxon>Asteraceae</taxon>
        <taxon>Asteroideae</taxon>
        <taxon>Heliantheae alliance</taxon>
        <taxon>Tageteae</taxon>
        <taxon>Tagetes</taxon>
    </lineage>
</organism>
<dbReference type="GO" id="GO:0016020">
    <property type="term" value="C:membrane"/>
    <property type="evidence" value="ECO:0007669"/>
    <property type="project" value="TreeGrafter"/>
</dbReference>
<comment type="caution">
    <text evidence="2">The sequence shown here is derived from an EMBL/GenBank/DDBJ whole genome shotgun (WGS) entry which is preliminary data.</text>
</comment>
<dbReference type="GO" id="GO:0005874">
    <property type="term" value="C:microtubule"/>
    <property type="evidence" value="ECO:0007669"/>
    <property type="project" value="TreeGrafter"/>
</dbReference>
<keyword evidence="3" id="KW-1185">Reference proteome</keyword>
<protein>
    <recommendedName>
        <fullName evidence="1">Dynamin GTPase domain-containing protein</fullName>
    </recommendedName>
</protein>
<dbReference type="GO" id="GO:0005737">
    <property type="term" value="C:cytoplasm"/>
    <property type="evidence" value="ECO:0007669"/>
    <property type="project" value="TreeGrafter"/>
</dbReference>
<dbReference type="InterPro" id="IPR022812">
    <property type="entry name" value="Dynamin"/>
</dbReference>